<sequence>MPLILEIIPGSFIASHLRKNRNATDDDIIKAYQKQQGFYLLLVRSPPMAGKTSLAQLLEQYLLRDDGVRAYTRLEHLRNDEKLLCDNVFRYILFISGMSQERWGSTNRATEAPKDLKTFLIDTFTVMDPQTLQNSFGVGKDKRFLERTWQMEFYRAATQ</sequence>
<protein>
    <submittedName>
        <fullName evidence="1">15_t:CDS:1</fullName>
    </submittedName>
</protein>
<organism evidence="1 2">
    <name type="scientific">Paraglomus occultum</name>
    <dbReference type="NCBI Taxonomy" id="144539"/>
    <lineage>
        <taxon>Eukaryota</taxon>
        <taxon>Fungi</taxon>
        <taxon>Fungi incertae sedis</taxon>
        <taxon>Mucoromycota</taxon>
        <taxon>Glomeromycotina</taxon>
        <taxon>Glomeromycetes</taxon>
        <taxon>Paraglomerales</taxon>
        <taxon>Paraglomeraceae</taxon>
        <taxon>Paraglomus</taxon>
    </lineage>
</organism>
<dbReference type="AlphaFoldDB" id="A0A9N9GT33"/>
<evidence type="ECO:0000313" key="1">
    <source>
        <dbReference type="EMBL" id="CAG8623484.1"/>
    </source>
</evidence>
<dbReference type="Proteomes" id="UP000789572">
    <property type="component" value="Unassembled WGS sequence"/>
</dbReference>
<accession>A0A9N9GT33</accession>
<feature type="non-terminal residue" evidence="1">
    <location>
        <position position="159"/>
    </location>
</feature>
<comment type="caution">
    <text evidence="1">The sequence shown here is derived from an EMBL/GenBank/DDBJ whole genome shotgun (WGS) entry which is preliminary data.</text>
</comment>
<dbReference type="EMBL" id="CAJVPJ010002526">
    <property type="protein sequence ID" value="CAG8623484.1"/>
    <property type="molecule type" value="Genomic_DNA"/>
</dbReference>
<gene>
    <name evidence="1" type="ORF">POCULU_LOCUS8538</name>
</gene>
<keyword evidence="2" id="KW-1185">Reference proteome</keyword>
<proteinExistence type="predicted"/>
<dbReference type="OrthoDB" id="2364732at2759"/>
<evidence type="ECO:0000313" key="2">
    <source>
        <dbReference type="Proteomes" id="UP000789572"/>
    </source>
</evidence>
<reference evidence="1" key="1">
    <citation type="submission" date="2021-06" db="EMBL/GenBank/DDBJ databases">
        <authorList>
            <person name="Kallberg Y."/>
            <person name="Tangrot J."/>
            <person name="Rosling A."/>
        </authorList>
    </citation>
    <scope>NUCLEOTIDE SEQUENCE</scope>
    <source>
        <strain evidence="1">IA702</strain>
    </source>
</reference>
<name>A0A9N9GT33_9GLOM</name>